<dbReference type="KEGG" id="crq:GCK72_021275"/>
<feature type="domain" description="F-box" evidence="1">
    <location>
        <begin position="19"/>
        <end position="57"/>
    </location>
</feature>
<evidence type="ECO:0000313" key="3">
    <source>
        <dbReference type="Proteomes" id="UP000483820"/>
    </source>
</evidence>
<dbReference type="EMBL" id="WUAV01000005">
    <property type="protein sequence ID" value="KAF1754711.1"/>
    <property type="molecule type" value="Genomic_DNA"/>
</dbReference>
<reference evidence="2 3" key="1">
    <citation type="submission" date="2019-12" db="EMBL/GenBank/DDBJ databases">
        <title>Chromosome-level assembly of the Caenorhabditis remanei genome.</title>
        <authorList>
            <person name="Teterina A.A."/>
            <person name="Willis J.H."/>
            <person name="Phillips P.C."/>
        </authorList>
    </citation>
    <scope>NUCLEOTIDE SEQUENCE [LARGE SCALE GENOMIC DNA]</scope>
    <source>
        <strain evidence="2 3">PX506</strain>
        <tissue evidence="2">Whole organism</tissue>
    </source>
</reference>
<accession>A0A6A5GJB8</accession>
<dbReference type="PANTHER" id="PTHR22899">
    <property type="entry name" value="CYCLIN-RELATED F-BOX FAMILY"/>
    <property type="match status" value="1"/>
</dbReference>
<sequence length="361" mass="42588">MAGFLLICISPPSTEMRTAFPLLRLPYLVLMPVLEQMEITERVSLSILSKRVRIYVKLLKMTCEHINVILKDDRIEMKVFFENGEELRVLQYIDETQRSNFIYRHEHEMVFSWCPGSRLPVDYAVSIMDVTHCKSINQFIIAEIFEHDCIPIVTKLPKIDEVVVEHIWHPKFLTYEALRHKERILLRVLKTVLPVSSAVQVNYPFQILQNLNYLREIFKEIFDAVSLKNYWGRTMPNCDMRFSLNDLRMTNVKSIEFLNPAFEVEDLNGYFKLWMKKKCNDRLEYLEVRSLNTSMDLLLKGLNAVPVPIETKREFRFLGNVKQFSFEETTAEFDITRADGRQATIRIGTWNGLFLRLARIY</sequence>
<dbReference type="GeneID" id="78777189"/>
<dbReference type="Pfam" id="PF07735">
    <property type="entry name" value="FBA_2"/>
    <property type="match status" value="1"/>
</dbReference>
<comment type="caution">
    <text evidence="2">The sequence shown here is derived from an EMBL/GenBank/DDBJ whole genome shotgun (WGS) entry which is preliminary data.</text>
</comment>
<dbReference type="PANTHER" id="PTHR22899:SF1">
    <property type="entry name" value="F-BOX ASSOCIATED DOMAIN-CONTAINING PROTEIN"/>
    <property type="match status" value="1"/>
</dbReference>
<dbReference type="Proteomes" id="UP000483820">
    <property type="component" value="Chromosome V"/>
</dbReference>
<name>A0A6A5GJB8_CAERE</name>
<dbReference type="CTD" id="78777189"/>
<dbReference type="PROSITE" id="PS50181">
    <property type="entry name" value="FBOX"/>
    <property type="match status" value="1"/>
</dbReference>
<dbReference type="InterPro" id="IPR001810">
    <property type="entry name" value="F-box_dom"/>
</dbReference>
<dbReference type="InterPro" id="IPR012885">
    <property type="entry name" value="F-box_Sdz-33"/>
</dbReference>
<dbReference type="RefSeq" id="XP_053583068.1">
    <property type="nucleotide sequence ID" value="XM_053734155.1"/>
</dbReference>
<evidence type="ECO:0000313" key="2">
    <source>
        <dbReference type="EMBL" id="KAF1754711.1"/>
    </source>
</evidence>
<evidence type="ECO:0000259" key="1">
    <source>
        <dbReference type="PROSITE" id="PS50181"/>
    </source>
</evidence>
<proteinExistence type="predicted"/>
<dbReference type="AlphaFoldDB" id="A0A6A5GJB8"/>
<organism evidence="2 3">
    <name type="scientific">Caenorhabditis remanei</name>
    <name type="common">Caenorhabditis vulgaris</name>
    <dbReference type="NCBI Taxonomy" id="31234"/>
    <lineage>
        <taxon>Eukaryota</taxon>
        <taxon>Metazoa</taxon>
        <taxon>Ecdysozoa</taxon>
        <taxon>Nematoda</taxon>
        <taxon>Chromadorea</taxon>
        <taxon>Rhabditida</taxon>
        <taxon>Rhabditina</taxon>
        <taxon>Rhabditomorpha</taxon>
        <taxon>Rhabditoidea</taxon>
        <taxon>Rhabditidae</taxon>
        <taxon>Peloderinae</taxon>
        <taxon>Caenorhabditis</taxon>
    </lineage>
</organism>
<gene>
    <name evidence="2" type="ORF">GCK72_021275</name>
</gene>
<dbReference type="InterPro" id="IPR053222">
    <property type="entry name" value="Zygotic_Embryogenesis-Asso"/>
</dbReference>
<dbReference type="Pfam" id="PF00646">
    <property type="entry name" value="F-box"/>
    <property type="match status" value="1"/>
</dbReference>
<protein>
    <recommendedName>
        <fullName evidence="1">F-box domain-containing protein</fullName>
    </recommendedName>
</protein>